<feature type="transmembrane region" description="Helical" evidence="2">
    <location>
        <begin position="146"/>
        <end position="179"/>
    </location>
</feature>
<feature type="region of interest" description="Disordered" evidence="1">
    <location>
        <begin position="265"/>
        <end position="395"/>
    </location>
</feature>
<dbReference type="EMBL" id="AOJI01000025">
    <property type="protein sequence ID" value="EMA66905.1"/>
    <property type="molecule type" value="Genomic_DNA"/>
</dbReference>
<accession>M0PDJ4</accession>
<evidence type="ECO:0000313" key="4">
    <source>
        <dbReference type="Proteomes" id="UP000011575"/>
    </source>
</evidence>
<evidence type="ECO:0008006" key="5">
    <source>
        <dbReference type="Google" id="ProtNLM"/>
    </source>
</evidence>
<feature type="compositionally biased region" description="Gly residues" evidence="1">
    <location>
        <begin position="357"/>
        <end position="367"/>
    </location>
</feature>
<dbReference type="PATRIC" id="fig|1230454.4.peg.2088"/>
<proteinExistence type="predicted"/>
<dbReference type="Pfam" id="PF13197">
    <property type="entry name" value="DUF4013"/>
    <property type="match status" value="1"/>
</dbReference>
<protein>
    <recommendedName>
        <fullName evidence="5">DUF4013 domain-containing protein</fullName>
    </recommendedName>
</protein>
<feature type="compositionally biased region" description="Gly residues" evidence="1">
    <location>
        <begin position="307"/>
        <end position="338"/>
    </location>
</feature>
<dbReference type="Proteomes" id="UP000011575">
    <property type="component" value="Unassembled WGS sequence"/>
</dbReference>
<feature type="compositionally biased region" description="Basic and acidic residues" evidence="1">
    <location>
        <begin position="342"/>
        <end position="356"/>
    </location>
</feature>
<keyword evidence="4" id="KW-1185">Reference proteome</keyword>
<dbReference type="RefSeq" id="WP_008000964.1">
    <property type="nucleotide sequence ID" value="NZ_AOJI01000025.1"/>
</dbReference>
<sequence>MLNRALTSLGRSADGVGVLVVGGVLTLLAWTVTPVWLGGVLVFPPLLVLAPLALAPALVGRGYLFRVLAGGLATGNADGAPPFVGWGKLYKDGVVSALVSAVLLAPLALLFGLVGVAGVALGVGAVDPVSVAAPFAGALGLDGLVVFVGLAGGLLAMVTAAYLIGFAYVRPAALAAVAASGRLRDGLRPKRVRGVAGSGAYVTAWVVAAVSLLAGYALAAPFVPVLIGIPLVFATRVVAHALYGRGAAGAIGSPNIPSVAVGAGAADTGAADGRSTAAGEADRDSEHQIDRRRPAEASPTVQTGRGVSFGGDVRGLIDGDGGVTDGDGGRNADGGDATGGREAAKEADRDLDRHTGGADGDPGGSDGGFEWMTDIEDGTGGTVRNADGGHPEDKS</sequence>
<feature type="compositionally biased region" description="Low complexity" evidence="1">
    <location>
        <begin position="265"/>
        <end position="279"/>
    </location>
</feature>
<comment type="caution">
    <text evidence="3">The sequence shown here is derived from an EMBL/GenBank/DDBJ whole genome shotgun (WGS) entry which is preliminary data.</text>
</comment>
<gene>
    <name evidence="3" type="ORF">C461_10361</name>
</gene>
<reference evidence="3 4" key="1">
    <citation type="journal article" date="2014" name="PLoS Genet.">
        <title>Phylogenetically driven sequencing of extremely halophilic archaea reveals strategies for static and dynamic osmo-response.</title>
        <authorList>
            <person name="Becker E.A."/>
            <person name="Seitzer P.M."/>
            <person name="Tritt A."/>
            <person name="Larsen D."/>
            <person name="Krusor M."/>
            <person name="Yao A.I."/>
            <person name="Wu D."/>
            <person name="Madern D."/>
            <person name="Eisen J.A."/>
            <person name="Darling A.E."/>
            <person name="Facciotti M.T."/>
        </authorList>
    </citation>
    <scope>NUCLEOTIDE SEQUENCE [LARGE SCALE GENOMIC DNA]</scope>
    <source>
        <strain evidence="3 4">JCM 13560</strain>
    </source>
</reference>
<feature type="transmembrane region" description="Helical" evidence="2">
    <location>
        <begin position="200"/>
        <end position="219"/>
    </location>
</feature>
<dbReference type="AlphaFoldDB" id="M0PDJ4"/>
<keyword evidence="2" id="KW-0812">Transmembrane</keyword>
<feature type="compositionally biased region" description="Basic and acidic residues" evidence="1">
    <location>
        <begin position="280"/>
        <end position="295"/>
    </location>
</feature>
<feature type="transmembrane region" description="Helical" evidence="2">
    <location>
        <begin position="225"/>
        <end position="243"/>
    </location>
</feature>
<feature type="transmembrane region" description="Helical" evidence="2">
    <location>
        <begin position="12"/>
        <end position="30"/>
    </location>
</feature>
<dbReference type="OrthoDB" id="331635at2157"/>
<keyword evidence="2" id="KW-1133">Transmembrane helix</keyword>
<evidence type="ECO:0000256" key="2">
    <source>
        <dbReference type="SAM" id="Phobius"/>
    </source>
</evidence>
<feature type="transmembrane region" description="Helical" evidence="2">
    <location>
        <begin position="98"/>
        <end position="126"/>
    </location>
</feature>
<dbReference type="InterPro" id="IPR025098">
    <property type="entry name" value="DUF4013"/>
</dbReference>
<organism evidence="3 4">
    <name type="scientific">Halorubrum aidingense JCM 13560</name>
    <dbReference type="NCBI Taxonomy" id="1230454"/>
    <lineage>
        <taxon>Archaea</taxon>
        <taxon>Methanobacteriati</taxon>
        <taxon>Methanobacteriota</taxon>
        <taxon>Stenosarchaea group</taxon>
        <taxon>Halobacteria</taxon>
        <taxon>Halobacteriales</taxon>
        <taxon>Haloferacaceae</taxon>
        <taxon>Halorubrum</taxon>
    </lineage>
</organism>
<evidence type="ECO:0000313" key="3">
    <source>
        <dbReference type="EMBL" id="EMA66905.1"/>
    </source>
</evidence>
<name>M0PDJ4_9EURY</name>
<keyword evidence="2" id="KW-0472">Membrane</keyword>
<feature type="transmembrane region" description="Helical" evidence="2">
    <location>
        <begin position="36"/>
        <end position="59"/>
    </location>
</feature>
<evidence type="ECO:0000256" key="1">
    <source>
        <dbReference type="SAM" id="MobiDB-lite"/>
    </source>
</evidence>